<protein>
    <submittedName>
        <fullName evidence="2">Uncharacterized protein</fullName>
    </submittedName>
</protein>
<dbReference type="PANTHER" id="PTHR32063">
    <property type="match status" value="1"/>
</dbReference>
<gene>
    <name evidence="2" type="ORF">C5Y93_05880</name>
</gene>
<dbReference type="OrthoDB" id="9757876at2"/>
<reference evidence="2 3" key="1">
    <citation type="submission" date="2018-02" db="EMBL/GenBank/DDBJ databases">
        <title>Comparative genomes isolates from brazilian mangrove.</title>
        <authorList>
            <person name="Araujo J.E."/>
            <person name="Taketani R.G."/>
            <person name="Silva M.C.P."/>
            <person name="Loureco M.V."/>
            <person name="Andreote F.D."/>
        </authorList>
    </citation>
    <scope>NUCLEOTIDE SEQUENCE [LARGE SCALE GENOMIC DNA]</scope>
    <source>
        <strain evidence="2 3">Nap-Phe MGV</strain>
    </source>
</reference>
<dbReference type="GO" id="GO:0042910">
    <property type="term" value="F:xenobiotic transmembrane transporter activity"/>
    <property type="evidence" value="ECO:0007669"/>
    <property type="project" value="TreeGrafter"/>
</dbReference>
<feature type="transmembrane region" description="Helical" evidence="1">
    <location>
        <begin position="94"/>
        <end position="116"/>
    </location>
</feature>
<dbReference type="AlphaFoldDB" id="A0A2S8GRJ6"/>
<dbReference type="Gene3D" id="1.20.1640.10">
    <property type="entry name" value="Multidrug efflux transporter AcrB transmembrane domain"/>
    <property type="match status" value="1"/>
</dbReference>
<keyword evidence="1" id="KW-1133">Transmembrane helix</keyword>
<feature type="transmembrane region" description="Helical" evidence="1">
    <location>
        <begin position="17"/>
        <end position="37"/>
    </location>
</feature>
<keyword evidence="1" id="KW-0472">Membrane</keyword>
<dbReference type="Proteomes" id="UP000237819">
    <property type="component" value="Unassembled WGS sequence"/>
</dbReference>
<sequence length="155" mass="17229">MGGAFGGLAFTGRTTNIFSMIGIVMLMRLITQNAILLRDDTNLFRSREMNRNEAFHQAGPTRLRPILMTALSTISRMIPITQGLRDVAESRVSIGARVVGGMLSLTILIPVVIPVVCRLIDDVICWYPDYWHSPTSRLPGKLHGACRNPKCPRPR</sequence>
<dbReference type="PANTHER" id="PTHR32063:SF0">
    <property type="entry name" value="SWARMING MOTILITY PROTEIN SWRC"/>
    <property type="match status" value="1"/>
</dbReference>
<accession>A0A2S8GRJ6</accession>
<dbReference type="EMBL" id="PUHZ01000006">
    <property type="protein sequence ID" value="PQO47022.1"/>
    <property type="molecule type" value="Genomic_DNA"/>
</dbReference>
<comment type="caution">
    <text evidence="2">The sequence shown here is derived from an EMBL/GenBank/DDBJ whole genome shotgun (WGS) entry which is preliminary data.</text>
</comment>
<proteinExistence type="predicted"/>
<dbReference type="GO" id="GO:0005886">
    <property type="term" value="C:plasma membrane"/>
    <property type="evidence" value="ECO:0007669"/>
    <property type="project" value="TreeGrafter"/>
</dbReference>
<dbReference type="Pfam" id="PF00873">
    <property type="entry name" value="ACR_tran"/>
    <property type="match status" value="1"/>
</dbReference>
<organism evidence="2 3">
    <name type="scientific">Blastopirellula marina</name>
    <dbReference type="NCBI Taxonomy" id="124"/>
    <lineage>
        <taxon>Bacteria</taxon>
        <taxon>Pseudomonadati</taxon>
        <taxon>Planctomycetota</taxon>
        <taxon>Planctomycetia</taxon>
        <taxon>Pirellulales</taxon>
        <taxon>Pirellulaceae</taxon>
        <taxon>Blastopirellula</taxon>
    </lineage>
</organism>
<dbReference type="InterPro" id="IPR001036">
    <property type="entry name" value="Acrflvin-R"/>
</dbReference>
<evidence type="ECO:0000313" key="2">
    <source>
        <dbReference type="EMBL" id="PQO47022.1"/>
    </source>
</evidence>
<evidence type="ECO:0000313" key="3">
    <source>
        <dbReference type="Proteomes" id="UP000237819"/>
    </source>
</evidence>
<name>A0A2S8GRJ6_9BACT</name>
<dbReference type="SUPFAM" id="SSF82866">
    <property type="entry name" value="Multidrug efflux transporter AcrB transmembrane domain"/>
    <property type="match status" value="1"/>
</dbReference>
<evidence type="ECO:0000256" key="1">
    <source>
        <dbReference type="SAM" id="Phobius"/>
    </source>
</evidence>
<keyword evidence="1" id="KW-0812">Transmembrane</keyword>